<name>A0A0F9VNY3_9ZZZZ</name>
<gene>
    <name evidence="1" type="ORF">LCGC14_0461000</name>
</gene>
<organism evidence="1">
    <name type="scientific">marine sediment metagenome</name>
    <dbReference type="NCBI Taxonomy" id="412755"/>
    <lineage>
        <taxon>unclassified sequences</taxon>
        <taxon>metagenomes</taxon>
        <taxon>ecological metagenomes</taxon>
    </lineage>
</organism>
<sequence>MDKGGQVVKNGFNKWLGSTKFQIAVLCIGLVYLQQPIYGLDPEVAASSLVKICLAYLGARILEPVVEMSVSRFKK</sequence>
<dbReference type="EMBL" id="LAZR01000473">
    <property type="protein sequence ID" value="KKN67503.1"/>
    <property type="molecule type" value="Genomic_DNA"/>
</dbReference>
<evidence type="ECO:0008006" key="2">
    <source>
        <dbReference type="Google" id="ProtNLM"/>
    </source>
</evidence>
<comment type="caution">
    <text evidence="1">The sequence shown here is derived from an EMBL/GenBank/DDBJ whole genome shotgun (WGS) entry which is preliminary data.</text>
</comment>
<dbReference type="AlphaFoldDB" id="A0A0F9VNY3"/>
<proteinExistence type="predicted"/>
<evidence type="ECO:0000313" key="1">
    <source>
        <dbReference type="EMBL" id="KKN67503.1"/>
    </source>
</evidence>
<reference evidence="1" key="1">
    <citation type="journal article" date="2015" name="Nature">
        <title>Complex archaea that bridge the gap between prokaryotes and eukaryotes.</title>
        <authorList>
            <person name="Spang A."/>
            <person name="Saw J.H."/>
            <person name="Jorgensen S.L."/>
            <person name="Zaremba-Niedzwiedzka K."/>
            <person name="Martijn J."/>
            <person name="Lind A.E."/>
            <person name="van Eijk R."/>
            <person name="Schleper C."/>
            <person name="Guy L."/>
            <person name="Ettema T.J."/>
        </authorList>
    </citation>
    <scope>NUCLEOTIDE SEQUENCE</scope>
</reference>
<protein>
    <recommendedName>
        <fullName evidence="2">Holin</fullName>
    </recommendedName>
</protein>
<accession>A0A0F9VNY3</accession>